<evidence type="ECO:0000313" key="2">
    <source>
        <dbReference type="EMBL" id="KAF0904662.1"/>
    </source>
</evidence>
<protein>
    <recommendedName>
        <fullName evidence="4">DUF834 domain-containing protein</fullName>
    </recommendedName>
</protein>
<reference evidence="2 3" key="1">
    <citation type="submission" date="2019-11" db="EMBL/GenBank/DDBJ databases">
        <title>Whole genome sequence of Oryza granulata.</title>
        <authorList>
            <person name="Li W."/>
        </authorList>
    </citation>
    <scope>NUCLEOTIDE SEQUENCE [LARGE SCALE GENOMIC DNA]</scope>
    <source>
        <strain evidence="3">cv. Menghai</strain>
        <tissue evidence="2">Leaf</tissue>
    </source>
</reference>
<proteinExistence type="predicted"/>
<keyword evidence="3" id="KW-1185">Reference proteome</keyword>
<gene>
    <name evidence="2" type="ORF">E2562_036032</name>
</gene>
<evidence type="ECO:0000313" key="3">
    <source>
        <dbReference type="Proteomes" id="UP000479710"/>
    </source>
</evidence>
<dbReference type="EMBL" id="SPHZ02000008">
    <property type="protein sequence ID" value="KAF0904662.1"/>
    <property type="molecule type" value="Genomic_DNA"/>
</dbReference>
<name>A0A6G1CX47_9ORYZ</name>
<feature type="compositionally biased region" description="Basic residues" evidence="1">
    <location>
        <begin position="20"/>
        <end position="32"/>
    </location>
</feature>
<dbReference type="Proteomes" id="UP000479710">
    <property type="component" value="Unassembled WGS sequence"/>
</dbReference>
<dbReference type="AlphaFoldDB" id="A0A6G1CX47"/>
<accession>A0A6G1CX47</accession>
<feature type="region of interest" description="Disordered" evidence="1">
    <location>
        <begin position="1"/>
        <end position="118"/>
    </location>
</feature>
<evidence type="ECO:0000256" key="1">
    <source>
        <dbReference type="SAM" id="MobiDB-lite"/>
    </source>
</evidence>
<feature type="compositionally biased region" description="Polar residues" evidence="1">
    <location>
        <begin position="1"/>
        <end position="12"/>
    </location>
</feature>
<comment type="caution">
    <text evidence="2">The sequence shown here is derived from an EMBL/GenBank/DDBJ whole genome shotgun (WGS) entry which is preliminary data.</text>
</comment>
<sequence length="143" mass="16073">MAKTATWPQSVATMGDGRQRNRRGSRSARRRPTCYLWRVEAESARGRTGKAMTDNGRTVQMLGRRSGRGRRWSTTDEPFAPDRERGGRGGDAGAEGSGQRERGGPGGARATAPPLDLCVKRWEMRELRERSARCGRREERERK</sequence>
<evidence type="ECO:0008006" key="4">
    <source>
        <dbReference type="Google" id="ProtNLM"/>
    </source>
</evidence>
<organism evidence="2 3">
    <name type="scientific">Oryza meyeriana var. granulata</name>
    <dbReference type="NCBI Taxonomy" id="110450"/>
    <lineage>
        <taxon>Eukaryota</taxon>
        <taxon>Viridiplantae</taxon>
        <taxon>Streptophyta</taxon>
        <taxon>Embryophyta</taxon>
        <taxon>Tracheophyta</taxon>
        <taxon>Spermatophyta</taxon>
        <taxon>Magnoliopsida</taxon>
        <taxon>Liliopsida</taxon>
        <taxon>Poales</taxon>
        <taxon>Poaceae</taxon>
        <taxon>BOP clade</taxon>
        <taxon>Oryzoideae</taxon>
        <taxon>Oryzeae</taxon>
        <taxon>Oryzinae</taxon>
        <taxon>Oryza</taxon>
        <taxon>Oryza meyeriana</taxon>
    </lineage>
</organism>